<dbReference type="Pfam" id="PF12796">
    <property type="entry name" value="Ank_2"/>
    <property type="match status" value="1"/>
</dbReference>
<feature type="transmembrane region" description="Helical" evidence="2">
    <location>
        <begin position="433"/>
        <end position="454"/>
    </location>
</feature>
<dbReference type="Pfam" id="PF13962">
    <property type="entry name" value="PGG"/>
    <property type="match status" value="1"/>
</dbReference>
<dbReference type="SUPFAM" id="SSF48403">
    <property type="entry name" value="Ankyrin repeat"/>
    <property type="match status" value="1"/>
</dbReference>
<protein>
    <submittedName>
        <fullName evidence="4">Ankyrin repeat</fullName>
    </submittedName>
</protein>
<dbReference type="PANTHER" id="PTHR24177">
    <property type="entry name" value="CASKIN"/>
    <property type="match status" value="1"/>
</dbReference>
<comment type="caution">
    <text evidence="4">The sequence shown here is derived from an EMBL/GenBank/DDBJ whole genome shotgun (WGS) entry which is preliminary data.</text>
</comment>
<dbReference type="FunCoup" id="A0A200RCA6">
    <property type="interactions" value="124"/>
</dbReference>
<dbReference type="Gene3D" id="1.25.40.20">
    <property type="entry name" value="Ankyrin repeat-containing domain"/>
    <property type="match status" value="1"/>
</dbReference>
<evidence type="ECO:0000256" key="1">
    <source>
        <dbReference type="PROSITE-ProRule" id="PRU00023"/>
    </source>
</evidence>
<keyword evidence="2" id="KW-0812">Transmembrane</keyword>
<feature type="transmembrane region" description="Helical" evidence="2">
    <location>
        <begin position="517"/>
        <end position="543"/>
    </location>
</feature>
<reference evidence="4 5" key="1">
    <citation type="journal article" date="2017" name="Mol. Plant">
        <title>The Genome of Medicinal Plant Macleaya cordata Provides New Insights into Benzylisoquinoline Alkaloids Metabolism.</title>
        <authorList>
            <person name="Liu X."/>
            <person name="Liu Y."/>
            <person name="Huang P."/>
            <person name="Ma Y."/>
            <person name="Qing Z."/>
            <person name="Tang Q."/>
            <person name="Cao H."/>
            <person name="Cheng P."/>
            <person name="Zheng Y."/>
            <person name="Yuan Z."/>
            <person name="Zhou Y."/>
            <person name="Liu J."/>
            <person name="Tang Z."/>
            <person name="Zhuo Y."/>
            <person name="Zhang Y."/>
            <person name="Yu L."/>
            <person name="Huang J."/>
            <person name="Yang P."/>
            <person name="Peng Q."/>
            <person name="Zhang J."/>
            <person name="Jiang W."/>
            <person name="Zhang Z."/>
            <person name="Lin K."/>
            <person name="Ro D.K."/>
            <person name="Chen X."/>
            <person name="Xiong X."/>
            <person name="Shang Y."/>
            <person name="Huang S."/>
            <person name="Zeng J."/>
        </authorList>
    </citation>
    <scope>NUCLEOTIDE SEQUENCE [LARGE SCALE GENOMIC DNA]</scope>
    <source>
        <strain evidence="5">cv. BLH2017</strain>
        <tissue evidence="4">Root</tissue>
    </source>
</reference>
<dbReference type="InterPro" id="IPR002110">
    <property type="entry name" value="Ankyrin_rpt"/>
</dbReference>
<dbReference type="GO" id="GO:0016020">
    <property type="term" value="C:membrane"/>
    <property type="evidence" value="ECO:0007669"/>
    <property type="project" value="TreeGrafter"/>
</dbReference>
<dbReference type="InterPro" id="IPR026961">
    <property type="entry name" value="PGG_dom"/>
</dbReference>
<proteinExistence type="predicted"/>
<dbReference type="STRING" id="56857.A0A200RCA6"/>
<keyword evidence="2" id="KW-0472">Membrane</keyword>
<dbReference type="SMART" id="SM00248">
    <property type="entry name" value="ANK"/>
    <property type="match status" value="3"/>
</dbReference>
<dbReference type="Proteomes" id="UP000195402">
    <property type="component" value="Unassembled WGS sequence"/>
</dbReference>
<name>A0A200RCA6_MACCD</name>
<keyword evidence="2" id="KW-1133">Transmembrane helix</keyword>
<dbReference type="OMA" id="LMGCTCL"/>
<keyword evidence="5" id="KW-1185">Reference proteome</keyword>
<feature type="transmembrane region" description="Helical" evidence="2">
    <location>
        <begin position="223"/>
        <end position="243"/>
    </location>
</feature>
<feature type="repeat" description="ANK" evidence="1">
    <location>
        <begin position="78"/>
        <end position="110"/>
    </location>
</feature>
<keyword evidence="1" id="KW-0040">ANK repeat</keyword>
<dbReference type="OrthoDB" id="1925304at2759"/>
<dbReference type="PANTHER" id="PTHR24177:SF365">
    <property type="entry name" value="ANKYRIN REPEAT-CONTAINING PROTEIN NPR4-LIKE ISOFORM X1"/>
    <property type="match status" value="1"/>
</dbReference>
<gene>
    <name evidence="4" type="ORF">BVC80_157g156</name>
</gene>
<accession>A0A200RCA6</accession>
<dbReference type="AlphaFoldDB" id="A0A200RCA6"/>
<dbReference type="InterPro" id="IPR036770">
    <property type="entry name" value="Ankyrin_rpt-contain_sf"/>
</dbReference>
<organism evidence="4 5">
    <name type="scientific">Macleaya cordata</name>
    <name type="common">Five-seeded plume-poppy</name>
    <name type="synonym">Bocconia cordata</name>
    <dbReference type="NCBI Taxonomy" id="56857"/>
    <lineage>
        <taxon>Eukaryota</taxon>
        <taxon>Viridiplantae</taxon>
        <taxon>Streptophyta</taxon>
        <taxon>Embryophyta</taxon>
        <taxon>Tracheophyta</taxon>
        <taxon>Spermatophyta</taxon>
        <taxon>Magnoliopsida</taxon>
        <taxon>Ranunculales</taxon>
        <taxon>Papaveraceae</taxon>
        <taxon>Papaveroideae</taxon>
        <taxon>Macleaya</taxon>
    </lineage>
</organism>
<feature type="transmembrane region" description="Helical" evidence="2">
    <location>
        <begin position="474"/>
        <end position="497"/>
    </location>
</feature>
<evidence type="ECO:0000313" key="5">
    <source>
        <dbReference type="Proteomes" id="UP000195402"/>
    </source>
</evidence>
<dbReference type="EMBL" id="MVGT01000143">
    <property type="protein sequence ID" value="OVA20340.1"/>
    <property type="molecule type" value="Genomic_DNA"/>
</dbReference>
<evidence type="ECO:0000259" key="3">
    <source>
        <dbReference type="Pfam" id="PF13962"/>
    </source>
</evidence>
<dbReference type="PROSITE" id="PS50088">
    <property type="entry name" value="ANK_REPEAT"/>
    <property type="match status" value="1"/>
</dbReference>
<evidence type="ECO:0000313" key="4">
    <source>
        <dbReference type="EMBL" id="OVA20340.1"/>
    </source>
</evidence>
<sequence>MIIIRDLNEYLPLRKAAAEGDWGSAKKFFEAHPDAKTATITRYSETALHVAAAATHSKFSEELVKLLPPEALELRNDDGETPLHCAALGGIVEAAKVMVNKNPKLRQIRNKWGSIPLLSAAGYTSQSTSSVQKEMMAYLCSLVTKDDDPTPYSGTEGARLICTVIAAGFYDNALSLIELFPNLATEKEESNRCALEVMAERSSAFLSGSSQLIRSSSWLQRCIIYSLMICVNLFPIYISVPGIKQLHDQKLMHTQALALLKRICAQVSLMSNSEIFEYFKNSNVLSEAARAGTFEVVVECFQICPDLFWLTMDGHKSILEIAVRQRREKIFNLMCGMNVHTKKLALRRDAQNNTILHWVAMLAPSPQLNSVSGAALQMQRELQWFKEVENITRCVETQARNNANKTGRVVFTEQHKDLVEKGEKWMKDTANSCMLVATLIATVVFAAAFTVPGGNISDSNSSNNGIPIFLNKNSFMVFAVADALALFSSITSVLMFLSILTSRYAEEDFLKSLPEKLIIGLATLFFSIATMIVAFSAGLSIVLGKRLTWVAVPIGLIACVPVTLFALLQFPLFVEMVRSTYWLNIFHR</sequence>
<feature type="transmembrane region" description="Helical" evidence="2">
    <location>
        <begin position="549"/>
        <end position="574"/>
    </location>
</feature>
<evidence type="ECO:0000256" key="2">
    <source>
        <dbReference type="SAM" id="Phobius"/>
    </source>
</evidence>
<dbReference type="InParanoid" id="A0A200RCA6"/>
<feature type="domain" description="PGG" evidence="3">
    <location>
        <begin position="423"/>
        <end position="542"/>
    </location>
</feature>